<reference evidence="1 2" key="1">
    <citation type="submission" date="2024-01" db="EMBL/GenBank/DDBJ databases">
        <title>Pedobacter sp. nov., isolated from fresh soil.</title>
        <authorList>
            <person name="Le N.T.T."/>
        </authorList>
    </citation>
    <scope>NUCLEOTIDE SEQUENCE [LARGE SCALE GENOMIC DNA]</scope>
    <source>
        <strain evidence="1 2">KR3-3</strain>
    </source>
</reference>
<sequence length="66" mass="7630">MAIRTIFEDDNNNEMNCYLNDKGQVYINISAKDFDAPYDGNFITLDKSDVQELIKMLTELESSMDE</sequence>
<dbReference type="RefSeq" id="WP_330107406.1">
    <property type="nucleotide sequence ID" value="NZ_JAZDQT010000001.1"/>
</dbReference>
<proteinExistence type="predicted"/>
<gene>
    <name evidence="1" type="ORF">VRU48_08045</name>
</gene>
<name>A0ABU7I745_9SPHI</name>
<keyword evidence="2" id="KW-1185">Reference proteome</keyword>
<dbReference type="Proteomes" id="UP001336835">
    <property type="component" value="Unassembled WGS sequence"/>
</dbReference>
<comment type="caution">
    <text evidence="1">The sequence shown here is derived from an EMBL/GenBank/DDBJ whole genome shotgun (WGS) entry which is preliminary data.</text>
</comment>
<evidence type="ECO:0000313" key="2">
    <source>
        <dbReference type="Proteomes" id="UP001336835"/>
    </source>
</evidence>
<accession>A0ABU7I745</accession>
<dbReference type="EMBL" id="JAZDQT010000001">
    <property type="protein sequence ID" value="MEE1945054.1"/>
    <property type="molecule type" value="Genomic_DNA"/>
</dbReference>
<evidence type="ECO:0000313" key="1">
    <source>
        <dbReference type="EMBL" id="MEE1945054.1"/>
    </source>
</evidence>
<organism evidence="1 2">
    <name type="scientific">Pedobacter albus</name>
    <dbReference type="NCBI Taxonomy" id="3113905"/>
    <lineage>
        <taxon>Bacteria</taxon>
        <taxon>Pseudomonadati</taxon>
        <taxon>Bacteroidota</taxon>
        <taxon>Sphingobacteriia</taxon>
        <taxon>Sphingobacteriales</taxon>
        <taxon>Sphingobacteriaceae</taxon>
        <taxon>Pedobacter</taxon>
    </lineage>
</organism>
<protein>
    <submittedName>
        <fullName evidence="1">Uncharacterized protein</fullName>
    </submittedName>
</protein>